<evidence type="ECO:0000256" key="1">
    <source>
        <dbReference type="SAM" id="Phobius"/>
    </source>
</evidence>
<protein>
    <recommendedName>
        <fullName evidence="4">Methionine/alanine importer small subunit</fullName>
    </recommendedName>
</protein>
<evidence type="ECO:0000313" key="2">
    <source>
        <dbReference type="EMBL" id="CCG46263.1"/>
    </source>
</evidence>
<dbReference type="HOGENOM" id="CLU_210189_3_3_9"/>
<accession>I0JQ43</accession>
<dbReference type="NCBIfam" id="NF033493">
    <property type="entry name" value="MetS_like_NSS"/>
    <property type="match status" value="1"/>
</dbReference>
<dbReference type="Proteomes" id="UP000007397">
    <property type="component" value="Chromosome"/>
</dbReference>
<feature type="transmembrane region" description="Helical" evidence="1">
    <location>
        <begin position="6"/>
        <end position="25"/>
    </location>
</feature>
<keyword evidence="1" id="KW-0812">Transmembrane</keyword>
<keyword evidence="3" id="KW-1185">Reference proteome</keyword>
<dbReference type="AlphaFoldDB" id="I0JQ43"/>
<keyword evidence="1" id="KW-1133">Transmembrane helix</keyword>
<reference evidence="2 3" key="1">
    <citation type="journal article" date="2013" name="Environ. Microbiol.">
        <title>Chloride and organic osmolytes: a hybrid strategy to cope with elevated salinities by the moderately halophilic, chloride-dependent bacterium Halobacillus halophilus.</title>
        <authorList>
            <person name="Saum S.H."/>
            <person name="Pfeiffer F."/>
            <person name="Palm P."/>
            <person name="Rampp M."/>
            <person name="Schuster S.C."/>
            <person name="Muller V."/>
            <person name="Oesterhelt D."/>
        </authorList>
    </citation>
    <scope>NUCLEOTIDE SEQUENCE [LARGE SCALE GENOMIC DNA]</scope>
    <source>
        <strain evidence="3">ATCC 35676 / DSM 2266 / JCM 20832 / KCTC 3685 / LMG 17431 / NBRC 102448 / NCIMB 2269</strain>
    </source>
</reference>
<keyword evidence="1" id="KW-0472">Membrane</keyword>
<dbReference type="EMBL" id="HE717023">
    <property type="protein sequence ID" value="CCG46263.1"/>
    <property type="molecule type" value="Genomic_DNA"/>
</dbReference>
<dbReference type="KEGG" id="hhd:HBHAL_3921"/>
<name>I0JQ43_HALH3</name>
<evidence type="ECO:0000313" key="3">
    <source>
        <dbReference type="Proteomes" id="UP000007397"/>
    </source>
</evidence>
<evidence type="ECO:0008006" key="4">
    <source>
        <dbReference type="Google" id="ProtNLM"/>
    </source>
</evidence>
<proteinExistence type="predicted"/>
<organism evidence="2 3">
    <name type="scientific">Halobacillus halophilus (strain ATCC 35676 / DSM 2266 / JCM 20832 / KCTC 3685 / LMG 17431 / NBRC 102448 / NCIMB 2269)</name>
    <name type="common">Sporosarcina halophila</name>
    <dbReference type="NCBI Taxonomy" id="866895"/>
    <lineage>
        <taxon>Bacteria</taxon>
        <taxon>Bacillati</taxon>
        <taxon>Bacillota</taxon>
        <taxon>Bacilli</taxon>
        <taxon>Bacillales</taxon>
        <taxon>Bacillaceae</taxon>
        <taxon>Halobacillus</taxon>
    </lineage>
</organism>
<dbReference type="RefSeq" id="WP_014644152.1">
    <property type="nucleotide sequence ID" value="NC_017668.1"/>
</dbReference>
<sequence length="30" mass="3203">MAIIMFIITVTIIWGGLALSITNAVRKAKG</sequence>
<gene>
    <name evidence="2" type="ordered locus">HBHAL_3921</name>
</gene>